<keyword evidence="1 10" id="KW-1003">Cell membrane</keyword>
<dbReference type="GO" id="GO:0005737">
    <property type="term" value="C:cytoplasm"/>
    <property type="evidence" value="ECO:0007669"/>
    <property type="project" value="InterPro"/>
</dbReference>
<feature type="binding site" evidence="10">
    <location>
        <position position="197"/>
    </location>
    <ligand>
        <name>Mn(2+)</name>
        <dbReference type="ChEBI" id="CHEBI:29035"/>
        <label>2</label>
    </ligand>
</feature>
<feature type="binding site" evidence="10">
    <location>
        <position position="81"/>
    </location>
    <ligand>
        <name>Mn(2+)</name>
        <dbReference type="ChEBI" id="CHEBI:29035"/>
        <label>2</label>
    </ligand>
</feature>
<evidence type="ECO:0000256" key="1">
    <source>
        <dbReference type="ARBA" id="ARBA00022475"/>
    </source>
</evidence>
<comment type="cofactor">
    <cofactor evidence="10">
        <name>Mn(2+)</name>
        <dbReference type="ChEBI" id="CHEBI:29035"/>
    </cofactor>
    <text evidence="10">Binds 2 Mn(2+) ions per subunit in a binuclear metal center.</text>
</comment>
<feature type="binding site" evidence="10">
    <location>
        <position position="199"/>
    </location>
    <ligand>
        <name>Mn(2+)</name>
        <dbReference type="ChEBI" id="CHEBI:29035"/>
        <label>1</label>
    </ligand>
</feature>
<feature type="binding site" evidence="10">
    <location>
        <position position="124"/>
    </location>
    <ligand>
        <name>substrate</name>
    </ligand>
</feature>
<dbReference type="GO" id="GO:0008758">
    <property type="term" value="F:UDP-2,3-diacylglucosamine hydrolase activity"/>
    <property type="evidence" value="ECO:0007669"/>
    <property type="project" value="UniProtKB-UniRule"/>
</dbReference>
<dbReference type="CDD" id="cd07398">
    <property type="entry name" value="MPP_YbbF-LpxH"/>
    <property type="match status" value="1"/>
</dbReference>
<comment type="function">
    <text evidence="10">Hydrolyzes the pyrophosphate bond of UDP-2,3-diacylglucosamine to yield 2,3-diacylglucosamine 1-phosphate (lipid X) and UMP by catalyzing the attack of water at the alpha-P atom. Involved in the biosynthesis of lipid A, a phosphorylated glycolipid that anchors the lipopolysaccharide to the outer membrane of the cell.</text>
</comment>
<keyword evidence="5 10" id="KW-0479">Metal-binding</keyword>
<feature type="binding site" evidence="10">
    <location>
        <position position="116"/>
    </location>
    <ligand>
        <name>Mn(2+)</name>
        <dbReference type="ChEBI" id="CHEBI:29035"/>
        <label>2</label>
    </ligand>
</feature>
<dbReference type="eggNOG" id="COG2908">
    <property type="taxonomic scope" value="Bacteria"/>
</dbReference>
<evidence type="ECO:0000256" key="2">
    <source>
        <dbReference type="ARBA" id="ARBA00022516"/>
    </source>
</evidence>
<keyword evidence="8 10" id="KW-0472">Membrane</keyword>
<evidence type="ECO:0000256" key="5">
    <source>
        <dbReference type="ARBA" id="ARBA00022723"/>
    </source>
</evidence>
<protein>
    <recommendedName>
        <fullName evidence="10">UDP-2,3-diacylglucosamine hydrolase</fullName>
        <ecNumber evidence="10">3.6.1.54</ecNumber>
    </recommendedName>
    <alternativeName>
        <fullName evidence="10">UDP-2,3-diacylglucosamine diphosphatase</fullName>
    </alternativeName>
</protein>
<evidence type="ECO:0000256" key="8">
    <source>
        <dbReference type="ARBA" id="ARBA00023136"/>
    </source>
</evidence>
<dbReference type="GO" id="GO:0019897">
    <property type="term" value="C:extrinsic component of plasma membrane"/>
    <property type="evidence" value="ECO:0007669"/>
    <property type="project" value="UniProtKB-UniRule"/>
</dbReference>
<feature type="binding site" evidence="10">
    <location>
        <position position="197"/>
    </location>
    <ligand>
        <name>substrate</name>
    </ligand>
</feature>
<dbReference type="PANTHER" id="PTHR34990:SF1">
    <property type="entry name" value="UDP-2,3-DIACYLGLUCOSAMINE HYDROLASE"/>
    <property type="match status" value="1"/>
</dbReference>
<gene>
    <name evidence="10 12" type="primary">lpxH</name>
    <name evidence="12" type="ORF">MGMO_144c00250</name>
</gene>
<dbReference type="InterPro" id="IPR004843">
    <property type="entry name" value="Calcineurin-like_PHP"/>
</dbReference>
<evidence type="ECO:0000313" key="13">
    <source>
        <dbReference type="Proteomes" id="UP000017842"/>
    </source>
</evidence>
<dbReference type="PATRIC" id="fig|1116472.3.peg.3552"/>
<organism evidence="12 13">
    <name type="scientific">Methyloglobulus morosus KoM1</name>
    <dbReference type="NCBI Taxonomy" id="1116472"/>
    <lineage>
        <taxon>Bacteria</taxon>
        <taxon>Pseudomonadati</taxon>
        <taxon>Pseudomonadota</taxon>
        <taxon>Gammaproteobacteria</taxon>
        <taxon>Methylococcales</taxon>
        <taxon>Methylococcaceae</taxon>
        <taxon>Methyloglobulus</taxon>
    </lineage>
</organism>
<dbReference type="HAMAP" id="MF_00575">
    <property type="entry name" value="LpxH"/>
    <property type="match status" value="1"/>
</dbReference>
<dbReference type="EC" id="3.6.1.54" evidence="10"/>
<name>V5BLP8_9GAMM</name>
<feature type="binding site" evidence="10">
    <location>
        <position position="166"/>
    </location>
    <ligand>
        <name>substrate</name>
    </ligand>
</feature>
<feature type="binding site" evidence="10">
    <location>
        <position position="162"/>
    </location>
    <ligand>
        <name>substrate</name>
    </ligand>
</feature>
<reference evidence="12 13" key="1">
    <citation type="journal article" date="2013" name="Genome Announc.">
        <title>Draft Genome Sequence of the Methanotrophic Gammaproteobacterium Methyloglobulus morosus DSM 22980 Strain KoM1.</title>
        <authorList>
            <person name="Poehlein A."/>
            <person name="Deutzmann J.S."/>
            <person name="Daniel R."/>
            <person name="Simeonova D.D."/>
        </authorList>
    </citation>
    <scope>NUCLEOTIDE SEQUENCE [LARGE SCALE GENOMIC DNA]</scope>
    <source>
        <strain evidence="12 13">KoM1</strain>
    </source>
</reference>
<comment type="caution">
    <text evidence="12">The sequence shown here is derived from an EMBL/GenBank/DDBJ whole genome shotgun (WGS) entry which is preliminary data.</text>
</comment>
<feature type="binding site" evidence="10">
    <location>
        <position position="169"/>
    </location>
    <ligand>
        <name>substrate</name>
    </ligand>
</feature>
<dbReference type="InterPro" id="IPR010138">
    <property type="entry name" value="UDP-diacylglucosamine_Hdrlase"/>
</dbReference>
<dbReference type="InterPro" id="IPR029052">
    <property type="entry name" value="Metallo-depent_PP-like"/>
</dbReference>
<dbReference type="NCBIfam" id="TIGR01854">
    <property type="entry name" value="lipid_A_lpxH"/>
    <property type="match status" value="1"/>
</dbReference>
<dbReference type="STRING" id="1116472.MGMO_144c00250"/>
<comment type="pathway">
    <text evidence="10">Glycolipid biosynthesis; lipid IV(A) biosynthesis; lipid IV(A) from (3R)-3-hydroxytetradecanoyl-[acyl-carrier-protein] and UDP-N-acetyl-alpha-D-glucosamine: step 4/6.</text>
</comment>
<keyword evidence="4 10" id="KW-0441">Lipid A biosynthesis</keyword>
<keyword evidence="2 10" id="KW-0444">Lipid biosynthesis</keyword>
<dbReference type="GO" id="GO:0030145">
    <property type="term" value="F:manganese ion binding"/>
    <property type="evidence" value="ECO:0007669"/>
    <property type="project" value="UniProtKB-UniRule"/>
</dbReference>
<feature type="domain" description="Calcineurin-like phosphoesterase" evidence="11">
    <location>
        <begin position="7"/>
        <end position="201"/>
    </location>
</feature>
<sequence>MKTEIQFISDLHLTWDKPEITQRFLQFLGSRATKAHALYILGDLFDAWVGDDDFSPPNPKIREALKRLSESGTQIYFQQGNRDFLLGDRFCSDTGVALIHDPFVIDLFGVPTLLMHGDLLCTDDLPYQEFRSKSRSPEWQRNVLSKPLFVRLLAARWYRLRSFFHKRKKSQEIMDVNQDTVVRTMLEYHCLRLIHGHTHRPDIHNFEVEGKSAQRYVLSAWTKDKGDVLVWDENGYRIEAV</sequence>
<comment type="similarity">
    <text evidence="10">Belongs to the LpxH family.</text>
</comment>
<dbReference type="Pfam" id="PF00149">
    <property type="entry name" value="Metallophos"/>
    <property type="match status" value="1"/>
</dbReference>
<dbReference type="EMBL" id="AYLO01000133">
    <property type="protein sequence ID" value="ESS68714.1"/>
    <property type="molecule type" value="Genomic_DNA"/>
</dbReference>
<keyword evidence="13" id="KW-1185">Reference proteome</keyword>
<dbReference type="InterPro" id="IPR043461">
    <property type="entry name" value="LpxH-like"/>
</dbReference>
<evidence type="ECO:0000256" key="6">
    <source>
        <dbReference type="ARBA" id="ARBA00022801"/>
    </source>
</evidence>
<dbReference type="RefSeq" id="WP_023496178.1">
    <property type="nucleotide sequence ID" value="NZ_AYLO01000133.1"/>
</dbReference>
<evidence type="ECO:0000256" key="4">
    <source>
        <dbReference type="ARBA" id="ARBA00022556"/>
    </source>
</evidence>
<dbReference type="AlphaFoldDB" id="V5BLP8"/>
<comment type="catalytic activity">
    <reaction evidence="10">
        <text>UDP-2-N,3-O-bis[(3R)-3-hydroxytetradecanoyl]-alpha-D-glucosamine + H2O = 2-N,3-O-bis[(3R)-3-hydroxytetradecanoyl]-alpha-D-glucosaminyl 1-phosphate + UMP + 2 H(+)</text>
        <dbReference type="Rhea" id="RHEA:25213"/>
        <dbReference type="ChEBI" id="CHEBI:15377"/>
        <dbReference type="ChEBI" id="CHEBI:15378"/>
        <dbReference type="ChEBI" id="CHEBI:57865"/>
        <dbReference type="ChEBI" id="CHEBI:57957"/>
        <dbReference type="ChEBI" id="CHEBI:78847"/>
        <dbReference type="EC" id="3.6.1.54"/>
    </reaction>
</comment>
<dbReference type="UniPathway" id="UPA00359">
    <property type="reaction ID" value="UER00480"/>
</dbReference>
<feature type="binding site" evidence="10">
    <location>
        <begin position="81"/>
        <end position="82"/>
    </location>
    <ligand>
        <name>substrate</name>
    </ligand>
</feature>
<evidence type="ECO:0000256" key="10">
    <source>
        <dbReference type="HAMAP-Rule" id="MF_00575"/>
    </source>
</evidence>
<dbReference type="SUPFAM" id="SSF56300">
    <property type="entry name" value="Metallo-dependent phosphatases"/>
    <property type="match status" value="1"/>
</dbReference>
<feature type="binding site" evidence="10">
    <location>
        <position position="43"/>
    </location>
    <ligand>
        <name>Mn(2+)</name>
        <dbReference type="ChEBI" id="CHEBI:29035"/>
        <label>2</label>
    </ligand>
</feature>
<keyword evidence="3 10" id="KW-0997">Cell inner membrane</keyword>
<accession>V5BLP8</accession>
<dbReference type="Proteomes" id="UP000017842">
    <property type="component" value="Unassembled WGS sequence"/>
</dbReference>
<evidence type="ECO:0000256" key="7">
    <source>
        <dbReference type="ARBA" id="ARBA00023098"/>
    </source>
</evidence>
<keyword evidence="6 10" id="KW-0378">Hydrolase</keyword>
<proteinExistence type="inferred from homology"/>
<evidence type="ECO:0000256" key="9">
    <source>
        <dbReference type="ARBA" id="ARBA00023211"/>
    </source>
</evidence>
<feature type="binding site" evidence="10">
    <location>
        <position position="43"/>
    </location>
    <ligand>
        <name>Mn(2+)</name>
        <dbReference type="ChEBI" id="CHEBI:29035"/>
        <label>1</label>
    </ligand>
</feature>
<comment type="subcellular location">
    <subcellularLocation>
        <location evidence="10">Cell inner membrane</location>
        <topology evidence="10">Peripheral membrane protein</topology>
        <orientation evidence="10">Cytoplasmic side</orientation>
    </subcellularLocation>
</comment>
<keyword evidence="7 10" id="KW-0443">Lipid metabolism</keyword>
<dbReference type="GO" id="GO:0009245">
    <property type="term" value="P:lipid A biosynthetic process"/>
    <property type="evidence" value="ECO:0007669"/>
    <property type="project" value="UniProtKB-UniRule"/>
</dbReference>
<feature type="binding site" evidence="10">
    <location>
        <position position="12"/>
    </location>
    <ligand>
        <name>Mn(2+)</name>
        <dbReference type="ChEBI" id="CHEBI:29035"/>
        <label>1</label>
    </ligand>
</feature>
<evidence type="ECO:0000313" key="12">
    <source>
        <dbReference type="EMBL" id="ESS68714.1"/>
    </source>
</evidence>
<dbReference type="PANTHER" id="PTHR34990">
    <property type="entry name" value="UDP-2,3-DIACYLGLUCOSAMINE HYDROLASE-RELATED"/>
    <property type="match status" value="1"/>
</dbReference>
<dbReference type="NCBIfam" id="NF003743">
    <property type="entry name" value="PRK05340.1"/>
    <property type="match status" value="1"/>
</dbReference>
<dbReference type="Gene3D" id="3.60.21.10">
    <property type="match status" value="1"/>
</dbReference>
<evidence type="ECO:0000259" key="11">
    <source>
        <dbReference type="Pfam" id="PF00149"/>
    </source>
</evidence>
<evidence type="ECO:0000256" key="3">
    <source>
        <dbReference type="ARBA" id="ARBA00022519"/>
    </source>
</evidence>
<feature type="binding site" evidence="10">
    <location>
        <position position="10"/>
    </location>
    <ligand>
        <name>Mn(2+)</name>
        <dbReference type="ChEBI" id="CHEBI:29035"/>
        <label>1</label>
    </ligand>
</feature>
<keyword evidence="9 10" id="KW-0464">Manganese</keyword>
<dbReference type="OrthoDB" id="9783283at2"/>